<comment type="similarity">
    <text evidence="5">Belongs to the AcnX type II large subunit family.</text>
</comment>
<gene>
    <name evidence="11" type="ORF">C0188_02415</name>
    <name evidence="10" type="ORF">ENO39_03425</name>
</gene>
<dbReference type="InterPro" id="IPR007506">
    <property type="entry name" value="PMDh-L-like_dom"/>
</dbReference>
<evidence type="ECO:0000256" key="8">
    <source>
        <dbReference type="ARBA" id="ARBA00047196"/>
    </source>
</evidence>
<accession>A0A2J6N2M4</accession>
<keyword evidence="2" id="KW-0456">Lyase</keyword>
<evidence type="ECO:0000256" key="2">
    <source>
        <dbReference type="ARBA" id="ARBA00023239"/>
    </source>
</evidence>
<comment type="catalytic activity">
    <reaction evidence="3">
        <text>(R)-5-phosphomevalonate = (2E)-3-methyl-5-phosphooxypent-2-enoate + H2O</text>
        <dbReference type="Rhea" id="RHEA:78975"/>
        <dbReference type="ChEBI" id="CHEBI:15377"/>
        <dbReference type="ChEBI" id="CHEBI:58146"/>
        <dbReference type="ChEBI" id="CHEBI:229665"/>
        <dbReference type="EC" id="4.2.1.182"/>
    </reaction>
    <physiologicalReaction direction="left-to-right" evidence="3">
        <dbReference type="Rhea" id="RHEA:78976"/>
    </physiologicalReaction>
</comment>
<dbReference type="EMBL" id="PNIM01000010">
    <property type="protein sequence ID" value="PMB75591.1"/>
    <property type="molecule type" value="Genomic_DNA"/>
</dbReference>
<evidence type="ECO:0000256" key="1">
    <source>
        <dbReference type="ARBA" id="ARBA00023004"/>
    </source>
</evidence>
<dbReference type="EMBL" id="DSFH01000048">
    <property type="protein sequence ID" value="HEW64088.1"/>
    <property type="molecule type" value="Genomic_DNA"/>
</dbReference>
<evidence type="ECO:0000256" key="6">
    <source>
        <dbReference type="ARBA" id="ARBA00046520"/>
    </source>
</evidence>
<dbReference type="PANTHER" id="PTHR36577">
    <property type="entry name" value="DUF521 DOMAIN PROTEIN (AFU_ORTHOLOGUE AFUA_6G00490)"/>
    <property type="match status" value="1"/>
</dbReference>
<evidence type="ECO:0000313" key="11">
    <source>
        <dbReference type="EMBL" id="PMB75591.1"/>
    </source>
</evidence>
<feature type="domain" description="Phosphomevalonate dehydratase large subunit-like" evidence="9">
    <location>
        <begin position="1"/>
        <end position="388"/>
    </location>
</feature>
<comment type="subunit">
    <text evidence="6">Heterodimer composed of a large subunit (PMDh-L) and a small subunit (PMDh-S).</text>
</comment>
<dbReference type="GO" id="GO:0016829">
    <property type="term" value="F:lyase activity"/>
    <property type="evidence" value="ECO:0007669"/>
    <property type="project" value="UniProtKB-KW"/>
</dbReference>
<evidence type="ECO:0000313" key="12">
    <source>
        <dbReference type="Proteomes" id="UP000237153"/>
    </source>
</evidence>
<sequence length="400" mass="43951">MFLTKEEESILNGAHGEIKALALKTIIKIGESLNAERLVDVSHVHASGLSYLTIGDAGLVFIESVVSKNAKVKVFSTLNPVGMDLDDWKKMGISEDFAEKQKRIVELVLKLGFDPTFTCTPYLIRKPFPGEHLAWGESSAVGMANTYYGAYTNREGGPITILSAIVGKIYEAGLHLKENRVPTVEIIIDGEIDLTDPSISGALGIIVGEKIKSGIPLFKRNRLTSFEAIKSYTAAVGANGDIAMSVIDGITPEYKDLIKKAGELEKVHIDANELKEIVKDSIDYIPDVVLIGCPHADLEEILNFSIQIKDCKKINIPVIISTSRYVSNKLNEMGLLQQLEEKGVIFIKDTCPVVSPFVSLKFKNIVTVSGKSLFYLPRMHDVKVAIFPFNKVGEVVCRKK</sequence>
<reference evidence="11 12" key="1">
    <citation type="submission" date="2018-01" db="EMBL/GenBank/DDBJ databases">
        <title>Metagenomic assembled genomes from two thermal pools in the Uzon Caldera, Kamchatka, Russia.</title>
        <authorList>
            <person name="Wilkins L."/>
            <person name="Ettinger C."/>
        </authorList>
    </citation>
    <scope>NUCLEOTIDE SEQUENCE [LARGE SCALE GENOMIC DNA]</scope>
    <source>
        <strain evidence="11">ZAV-06</strain>
    </source>
</reference>
<keyword evidence="1" id="KW-0408">Iron</keyword>
<dbReference type="Pfam" id="PF04412">
    <property type="entry name" value="AcnX"/>
    <property type="match status" value="1"/>
</dbReference>
<evidence type="ECO:0000256" key="7">
    <source>
        <dbReference type="ARBA" id="ARBA00047176"/>
    </source>
</evidence>
<protein>
    <recommendedName>
        <fullName evidence="8">Phosphomevalonate dehydratase large subunit</fullName>
        <ecNumber evidence="7">4.2.1.182</ecNumber>
    </recommendedName>
</protein>
<dbReference type="EC" id="4.2.1.182" evidence="7"/>
<comment type="function">
    <text evidence="4">Component of a hydro-lyase that catalyzes the dehydration of mevalonate 5-phosphate (MVA5P) to form trans-anhydromevalonate 5-phosphate (tAHMP). Involved in the archaeal mevalonate (MVA) pathway, which provides fundamental precursors for isoprenoid biosynthesis, such as isopentenyl diphosphate (IPP) and dimethylallyl diphosphate (DMAPP).</text>
</comment>
<proteinExistence type="inferred from homology"/>
<dbReference type="PANTHER" id="PTHR36577:SF3">
    <property type="entry name" value="DUF521 DOMAIN PROTEIN (AFU_ORTHOLOGUE AFUA_6G00490)"/>
    <property type="match status" value="1"/>
</dbReference>
<evidence type="ECO:0000256" key="5">
    <source>
        <dbReference type="ARBA" id="ARBA00046333"/>
    </source>
</evidence>
<dbReference type="Proteomes" id="UP000237153">
    <property type="component" value="Unassembled WGS sequence"/>
</dbReference>
<comment type="caution">
    <text evidence="11">The sequence shown here is derived from an EMBL/GenBank/DDBJ whole genome shotgun (WGS) entry which is preliminary data.</text>
</comment>
<organism evidence="11 12">
    <name type="scientific">Fervidicoccus fontis</name>
    <dbReference type="NCBI Taxonomy" id="683846"/>
    <lineage>
        <taxon>Archaea</taxon>
        <taxon>Thermoproteota</taxon>
        <taxon>Thermoprotei</taxon>
        <taxon>Fervidicoccales</taxon>
        <taxon>Fervidicoccaceae</taxon>
        <taxon>Fervidicoccus</taxon>
    </lineage>
</organism>
<dbReference type="Proteomes" id="UP000886076">
    <property type="component" value="Unassembled WGS sequence"/>
</dbReference>
<name>A0A2J6N2M4_9CREN</name>
<evidence type="ECO:0000313" key="10">
    <source>
        <dbReference type="EMBL" id="HEW64088.1"/>
    </source>
</evidence>
<reference evidence="10" key="2">
    <citation type="journal article" date="2020" name="mSystems">
        <title>Genome- and Community-Level Interaction Insights into Carbon Utilization and Element Cycling Functions of Hydrothermarchaeota in Hydrothermal Sediment.</title>
        <authorList>
            <person name="Zhou Z."/>
            <person name="Liu Y."/>
            <person name="Xu W."/>
            <person name="Pan J."/>
            <person name="Luo Z.H."/>
            <person name="Li M."/>
        </authorList>
    </citation>
    <scope>NUCLEOTIDE SEQUENCE [LARGE SCALE GENOMIC DNA]</scope>
    <source>
        <strain evidence="10">SpSt-1261</strain>
    </source>
</reference>
<evidence type="ECO:0000256" key="3">
    <source>
        <dbReference type="ARBA" id="ARBA00045120"/>
    </source>
</evidence>
<dbReference type="AlphaFoldDB" id="A0A2J6N2M4"/>
<evidence type="ECO:0000256" key="4">
    <source>
        <dbReference type="ARBA" id="ARBA00045299"/>
    </source>
</evidence>
<evidence type="ECO:0000259" key="9">
    <source>
        <dbReference type="Pfam" id="PF04412"/>
    </source>
</evidence>